<sequence>MYFMGVFFLCWIWFLWKADKGRVKELYGAVIYTSFLGLLTDLIMVHYKLWSYSGLPQALYTVPLTLDFGIYPVVAYLFAQTLPPTWGKILRKTLLCALPSILFEFITLRTGNMEHHEWWNLWCSFGSDILIYMSIAAVYRFYRSAYVGNY</sequence>
<dbReference type="Proteomes" id="UP000602284">
    <property type="component" value="Unassembled WGS sequence"/>
</dbReference>
<evidence type="ECO:0000313" key="3">
    <source>
        <dbReference type="Proteomes" id="UP000602284"/>
    </source>
</evidence>
<evidence type="ECO:0000256" key="1">
    <source>
        <dbReference type="SAM" id="Phobius"/>
    </source>
</evidence>
<dbReference type="NCBIfam" id="NF041644">
    <property type="entry name" value="CBO0543_fam"/>
    <property type="match status" value="1"/>
</dbReference>
<gene>
    <name evidence="2" type="ORF">JJB07_12150</name>
</gene>
<feature type="transmembrane region" description="Helical" evidence="1">
    <location>
        <begin position="59"/>
        <end position="77"/>
    </location>
</feature>
<keyword evidence="1" id="KW-0472">Membrane</keyword>
<evidence type="ECO:0000313" key="2">
    <source>
        <dbReference type="EMBL" id="MBL0387405.1"/>
    </source>
</evidence>
<dbReference type="RefSeq" id="WP_201635357.1">
    <property type="nucleotide sequence ID" value="NZ_JAEQNB010000003.1"/>
</dbReference>
<dbReference type="InterPro" id="IPR048147">
    <property type="entry name" value="CBO0543-like"/>
</dbReference>
<protein>
    <submittedName>
        <fullName evidence="2">Uncharacterized protein</fullName>
    </submittedName>
</protein>
<keyword evidence="3" id="KW-1185">Reference proteome</keyword>
<proteinExistence type="predicted"/>
<keyword evidence="1" id="KW-0812">Transmembrane</keyword>
<dbReference type="EMBL" id="JAEQNB010000003">
    <property type="protein sequence ID" value="MBL0387405.1"/>
    <property type="molecule type" value="Genomic_DNA"/>
</dbReference>
<comment type="caution">
    <text evidence="2">The sequence shown here is derived from an EMBL/GenBank/DDBJ whole genome shotgun (WGS) entry which is preliminary data.</text>
</comment>
<name>A0ABS1JAZ0_9BACL</name>
<feature type="transmembrane region" description="Helical" evidence="1">
    <location>
        <begin position="89"/>
        <end position="107"/>
    </location>
</feature>
<feature type="transmembrane region" description="Helical" evidence="1">
    <location>
        <begin position="30"/>
        <end position="47"/>
    </location>
</feature>
<organism evidence="2 3">
    <name type="scientific">Tumebacillus amylolyticus</name>
    <dbReference type="NCBI Taxonomy" id="2801339"/>
    <lineage>
        <taxon>Bacteria</taxon>
        <taxon>Bacillati</taxon>
        <taxon>Bacillota</taxon>
        <taxon>Bacilli</taxon>
        <taxon>Bacillales</taxon>
        <taxon>Alicyclobacillaceae</taxon>
        <taxon>Tumebacillus</taxon>
    </lineage>
</organism>
<reference evidence="2 3" key="1">
    <citation type="submission" date="2021-01" db="EMBL/GenBank/DDBJ databases">
        <title>Tumebacillus sp. strain ITR2 16S ribosomal RNA gene Genome sequencing and assembly.</title>
        <authorList>
            <person name="Kang M."/>
        </authorList>
    </citation>
    <scope>NUCLEOTIDE SEQUENCE [LARGE SCALE GENOMIC DNA]</scope>
    <source>
        <strain evidence="2 3">ITR2</strain>
    </source>
</reference>
<keyword evidence="1" id="KW-1133">Transmembrane helix</keyword>
<accession>A0ABS1JAZ0</accession>
<feature type="transmembrane region" description="Helical" evidence="1">
    <location>
        <begin position="119"/>
        <end position="142"/>
    </location>
</feature>